<dbReference type="RefSeq" id="WP_116007237.1">
    <property type="nucleotide sequence ID" value="NZ_QUOU01000001.1"/>
</dbReference>
<dbReference type="AlphaFoldDB" id="A0A3E0TNH8"/>
<name>A0A3E0TNH8_9GAMM</name>
<organism evidence="8 9">
    <name type="scientific">Thalassotalea euphylliae</name>
    <dbReference type="NCBI Taxonomy" id="1655234"/>
    <lineage>
        <taxon>Bacteria</taxon>
        <taxon>Pseudomonadati</taxon>
        <taxon>Pseudomonadota</taxon>
        <taxon>Gammaproteobacteria</taxon>
        <taxon>Alteromonadales</taxon>
        <taxon>Colwelliaceae</taxon>
        <taxon>Thalassotalea</taxon>
    </lineage>
</organism>
<accession>A0A3E0TNH8</accession>
<protein>
    <recommendedName>
        <fullName evidence="10">Sulfotransferase</fullName>
    </recommendedName>
</protein>
<gene>
    <name evidence="8" type="ORF">DXX93_05680</name>
</gene>
<proteinExistence type="predicted"/>
<dbReference type="Pfam" id="PF03567">
    <property type="entry name" value="Sulfotransfer_2"/>
    <property type="match status" value="1"/>
</dbReference>
<dbReference type="PANTHER" id="PTHR12137:SF54">
    <property type="entry name" value="CARBOHYDRATE SULFOTRANSFERASE"/>
    <property type="match status" value="1"/>
</dbReference>
<keyword evidence="6" id="KW-0472">Membrane</keyword>
<keyword evidence="3" id="KW-0812">Transmembrane</keyword>
<dbReference type="EMBL" id="QUOU01000001">
    <property type="protein sequence ID" value="REL26116.1"/>
    <property type="molecule type" value="Genomic_DNA"/>
</dbReference>
<dbReference type="GO" id="GO:0008146">
    <property type="term" value="F:sulfotransferase activity"/>
    <property type="evidence" value="ECO:0007669"/>
    <property type="project" value="InterPro"/>
</dbReference>
<evidence type="ECO:0000256" key="1">
    <source>
        <dbReference type="ARBA" id="ARBA00004323"/>
    </source>
</evidence>
<dbReference type="OrthoDB" id="288532at2"/>
<reference evidence="8 9" key="1">
    <citation type="submission" date="2018-08" db="EMBL/GenBank/DDBJ databases">
        <title>Thalassotalea euphylliae genome.</title>
        <authorList>
            <person name="Summers S."/>
            <person name="Rice S.A."/>
            <person name="Freckelton M.L."/>
            <person name="Nedved B.T."/>
            <person name="Hadfield M.G."/>
        </authorList>
    </citation>
    <scope>NUCLEOTIDE SEQUENCE [LARGE SCALE GENOMIC DNA]</scope>
    <source>
        <strain evidence="8 9">H1</strain>
    </source>
</reference>
<dbReference type="InterPro" id="IPR027417">
    <property type="entry name" value="P-loop_NTPase"/>
</dbReference>
<keyword evidence="2" id="KW-0808">Transferase</keyword>
<evidence type="ECO:0008006" key="10">
    <source>
        <dbReference type="Google" id="ProtNLM"/>
    </source>
</evidence>
<dbReference type="PANTHER" id="PTHR12137">
    <property type="entry name" value="CARBOHYDRATE SULFOTRANSFERASE"/>
    <property type="match status" value="1"/>
</dbReference>
<dbReference type="SUPFAM" id="SSF52540">
    <property type="entry name" value="P-loop containing nucleoside triphosphate hydrolases"/>
    <property type="match status" value="1"/>
</dbReference>
<evidence type="ECO:0000256" key="5">
    <source>
        <dbReference type="ARBA" id="ARBA00023034"/>
    </source>
</evidence>
<evidence type="ECO:0000313" key="8">
    <source>
        <dbReference type="EMBL" id="REL26116.1"/>
    </source>
</evidence>
<evidence type="ECO:0000313" key="9">
    <source>
        <dbReference type="Proteomes" id="UP000256478"/>
    </source>
</evidence>
<keyword evidence="5" id="KW-0333">Golgi apparatus</keyword>
<evidence type="ECO:0000256" key="2">
    <source>
        <dbReference type="ARBA" id="ARBA00022679"/>
    </source>
</evidence>
<sequence length="240" mass="28357">MICHQQKCLFIHIPKAAGQSVESVFVEKQGLTWQERAPLLLRANSEPKLGPPRLAHLTAQEYIDCGHISKDLFQAYFKFSFVRNPWARLVSEYKYRRLHGDKAYQADFKTFLFRYFPKPSDDDYINHKDYYRHVLPQSHFLFDENGHQLVDYIGKFERLQHDFDYVCKAIGLSQTMLPHKNTSKAIGVKQRLKLKLSQLLPTAQPKKAYQEYYDSESREFVAELYAQDIENFNYQFNNES</sequence>
<dbReference type="Proteomes" id="UP000256478">
    <property type="component" value="Unassembled WGS sequence"/>
</dbReference>
<evidence type="ECO:0000256" key="7">
    <source>
        <dbReference type="ARBA" id="ARBA00023180"/>
    </source>
</evidence>
<dbReference type="InterPro" id="IPR005331">
    <property type="entry name" value="Sulfotransferase"/>
</dbReference>
<evidence type="ECO:0000256" key="3">
    <source>
        <dbReference type="ARBA" id="ARBA00022692"/>
    </source>
</evidence>
<comment type="subcellular location">
    <subcellularLocation>
        <location evidence="1">Golgi apparatus membrane</location>
        <topology evidence="1">Single-pass type II membrane protein</topology>
    </subcellularLocation>
</comment>
<comment type="caution">
    <text evidence="8">The sequence shown here is derived from an EMBL/GenBank/DDBJ whole genome shotgun (WGS) entry which is preliminary data.</text>
</comment>
<dbReference type="GO" id="GO:0016051">
    <property type="term" value="P:carbohydrate biosynthetic process"/>
    <property type="evidence" value="ECO:0007669"/>
    <property type="project" value="InterPro"/>
</dbReference>
<evidence type="ECO:0000256" key="6">
    <source>
        <dbReference type="ARBA" id="ARBA00023136"/>
    </source>
</evidence>
<keyword evidence="7" id="KW-0325">Glycoprotein</keyword>
<keyword evidence="4" id="KW-1133">Transmembrane helix</keyword>
<dbReference type="InterPro" id="IPR018011">
    <property type="entry name" value="Carb_sulfotrans_8-10"/>
</dbReference>
<dbReference type="GO" id="GO:0016020">
    <property type="term" value="C:membrane"/>
    <property type="evidence" value="ECO:0007669"/>
    <property type="project" value="InterPro"/>
</dbReference>
<evidence type="ECO:0000256" key="4">
    <source>
        <dbReference type="ARBA" id="ARBA00022989"/>
    </source>
</evidence>
<dbReference type="Gene3D" id="3.40.50.300">
    <property type="entry name" value="P-loop containing nucleotide triphosphate hydrolases"/>
    <property type="match status" value="1"/>
</dbReference>